<dbReference type="EMBL" id="BKCN01000008">
    <property type="protein sequence ID" value="GER04192.1"/>
    <property type="molecule type" value="Genomic_DNA"/>
</dbReference>
<organism evidence="2 3">
    <name type="scientific">Iodidimonas nitroreducens</name>
    <dbReference type="NCBI Taxonomy" id="1236968"/>
    <lineage>
        <taxon>Bacteria</taxon>
        <taxon>Pseudomonadati</taxon>
        <taxon>Pseudomonadota</taxon>
        <taxon>Alphaproteobacteria</taxon>
        <taxon>Iodidimonadales</taxon>
        <taxon>Iodidimonadaceae</taxon>
        <taxon>Iodidimonas</taxon>
    </lineage>
</organism>
<dbReference type="Proteomes" id="UP000324996">
    <property type="component" value="Unassembled WGS sequence"/>
</dbReference>
<dbReference type="SUPFAM" id="SSF56935">
    <property type="entry name" value="Porins"/>
    <property type="match status" value="1"/>
</dbReference>
<dbReference type="Pfam" id="PF07715">
    <property type="entry name" value="Plug"/>
    <property type="match status" value="1"/>
</dbReference>
<evidence type="ECO:0000313" key="3">
    <source>
        <dbReference type="Proteomes" id="UP000324996"/>
    </source>
</evidence>
<name>A0A5A7N796_9PROT</name>
<dbReference type="RefSeq" id="WP_042083873.1">
    <property type="nucleotide sequence ID" value="NZ_BKCN01000008.1"/>
</dbReference>
<evidence type="ECO:0000313" key="2">
    <source>
        <dbReference type="EMBL" id="GER04192.1"/>
    </source>
</evidence>
<keyword evidence="3" id="KW-1185">Reference proteome</keyword>
<protein>
    <recommendedName>
        <fullName evidence="1">TonB-dependent receptor plug domain-containing protein</fullName>
    </recommendedName>
</protein>
<sequence>MGVSLSAFNNTVLAQQQTEDGLVLEEIAVTGSRIKRAGFDTVAPAVTIDAEFMMDRGFLNINDALEETPSFGASVNERGDAEIAEIGLNFANALGLGSARTLTLINGRRVVSSNAPTTVDNDRSGPGLQVDLNIIPTLAIERMETIYTGGAPIYGSDAVAGTLNVIMRDDFEGMIVDGQWGISQRGEKEEGSVRGLWGMNSSNGKGNMMLSMEYTTIRPVDSTGNDIVTRADGFCENPVSQGPDDGEPDLLFCQDGNNLFITPNTGLPMRMLDPVTGDVVSTRLFDDDGNKLNVFADGPFNSDPNFLRDAQGNPLIFDVDGSLITFQQANVGTRVNRTDTQGANGFTNPIISDTQRFNALLGKKDRWNLYSKADYEITDGIRWFGEGLYSRLEASNVQEQPRFFSDVFGNNQLRPSIAINIADNPFVTDQTKQVLQANGVYDPNLVDENGQPVDQFFKVARSNFDIEGKTPFFRTQDTFRFVTGFDGDLEVFGRAWQWDAAFNYGESNARTITNQIDAERLQFALDAVVDPETGRAACRV</sequence>
<dbReference type="AlphaFoldDB" id="A0A5A7N796"/>
<accession>A0A5A7N796</accession>
<dbReference type="InterPro" id="IPR037066">
    <property type="entry name" value="Plug_dom_sf"/>
</dbReference>
<comment type="caution">
    <text evidence="2">The sequence shown here is derived from an EMBL/GenBank/DDBJ whole genome shotgun (WGS) entry which is preliminary data.</text>
</comment>
<feature type="domain" description="TonB-dependent receptor plug" evidence="1">
    <location>
        <begin position="40"/>
        <end position="162"/>
    </location>
</feature>
<dbReference type="PANTHER" id="PTHR47234">
    <property type="match status" value="1"/>
</dbReference>
<evidence type="ECO:0000259" key="1">
    <source>
        <dbReference type="Pfam" id="PF07715"/>
    </source>
</evidence>
<reference evidence="2 3" key="1">
    <citation type="submission" date="2019-09" db="EMBL/GenBank/DDBJ databases">
        <title>NBRP : Genome information of microbial organism related human and environment.</title>
        <authorList>
            <person name="Hattori M."/>
            <person name="Oshima K."/>
            <person name="Inaba H."/>
            <person name="Suda W."/>
            <person name="Sakamoto M."/>
            <person name="Iino T."/>
            <person name="Kitahara M."/>
            <person name="Oshida Y."/>
            <person name="Iida T."/>
            <person name="Kudo T."/>
            <person name="Itoh T."/>
            <person name="Ohkuma M."/>
        </authorList>
    </citation>
    <scope>NUCLEOTIDE SEQUENCE [LARGE SCALE GENOMIC DNA]</scope>
    <source>
        <strain evidence="2 3">Q-1</strain>
    </source>
</reference>
<proteinExistence type="predicted"/>
<dbReference type="Gene3D" id="2.170.130.10">
    <property type="entry name" value="TonB-dependent receptor, plug domain"/>
    <property type="match status" value="1"/>
</dbReference>
<gene>
    <name evidence="2" type="ORF">JCM17846_18740</name>
</gene>
<dbReference type="PANTHER" id="PTHR47234:SF2">
    <property type="entry name" value="TONB-DEPENDENT RECEPTOR"/>
    <property type="match status" value="1"/>
</dbReference>
<dbReference type="InterPro" id="IPR012910">
    <property type="entry name" value="Plug_dom"/>
</dbReference>